<dbReference type="EMBL" id="CP003598">
    <property type="protein sequence ID" value="AFY91154.1"/>
    <property type="molecule type" value="Genomic_DNA"/>
</dbReference>
<dbReference type="OrthoDB" id="200044at2"/>
<dbReference type="Pfam" id="PF01656">
    <property type="entry name" value="CbiA"/>
    <property type="match status" value="1"/>
</dbReference>
<dbReference type="InParanoid" id="K9UA88"/>
<feature type="region of interest" description="Disordered" evidence="1">
    <location>
        <begin position="1"/>
        <end position="28"/>
    </location>
</feature>
<evidence type="ECO:0000313" key="3">
    <source>
        <dbReference type="EMBL" id="AFY91154.1"/>
    </source>
</evidence>
<evidence type="ECO:0000259" key="2">
    <source>
        <dbReference type="Pfam" id="PF01656"/>
    </source>
</evidence>
<feature type="domain" description="CobQ/CobB/MinD/ParA nucleotide binding" evidence="2">
    <location>
        <begin position="41"/>
        <end position="83"/>
    </location>
</feature>
<accession>K9UA88</accession>
<dbReference type="InterPro" id="IPR002586">
    <property type="entry name" value="CobQ/CobB/MinD/ParA_Nub-bd_dom"/>
</dbReference>
<dbReference type="SUPFAM" id="SSF52540">
    <property type="entry name" value="P-loop containing nucleoside triphosphate hydrolases"/>
    <property type="match status" value="1"/>
</dbReference>
<proteinExistence type="predicted"/>
<dbReference type="RefSeq" id="WP_015163091.1">
    <property type="nucleotide sequence ID" value="NC_019699.1"/>
</dbReference>
<gene>
    <name evidence="3" type="ORF">Chro_5815</name>
</gene>
<keyword evidence="4" id="KW-1185">Reference proteome</keyword>
<dbReference type="InterPro" id="IPR027417">
    <property type="entry name" value="P-loop_NTPase"/>
</dbReference>
<dbReference type="AlphaFoldDB" id="K9UA88"/>
<dbReference type="Gene3D" id="3.40.50.300">
    <property type="entry name" value="P-loop containing nucleotide triphosphate hydrolases"/>
    <property type="match status" value="1"/>
</dbReference>
<evidence type="ECO:0000256" key="1">
    <source>
        <dbReference type="SAM" id="MobiDB-lite"/>
    </source>
</evidence>
<keyword evidence="3" id="KW-0614">Plasmid</keyword>
<geneLocation type="plasmid" evidence="3 4">
    <name>pCHRO.01</name>
</geneLocation>
<organism evidence="3 4">
    <name type="scientific">Chroococcidiopsis thermalis (strain PCC 7203)</name>
    <dbReference type="NCBI Taxonomy" id="251229"/>
    <lineage>
        <taxon>Bacteria</taxon>
        <taxon>Bacillati</taxon>
        <taxon>Cyanobacteriota</taxon>
        <taxon>Cyanophyceae</taxon>
        <taxon>Chroococcidiopsidales</taxon>
        <taxon>Chroococcidiopsidaceae</taxon>
        <taxon>Chroococcidiopsis</taxon>
    </lineage>
</organism>
<sequence length="271" mass="31160">MTKRRESTAMSTENISNKASNESNVENTNLELQKANQKRLVIVTGDKGGVGKSTFSRGLLQIYINKKTHLLAYDADKRNPQLERHYGKDIVRCLDIFNRGEADILLVNLDEQQPPIALLDLPAQSSSFFETFERELNIFDSLKECGYQITMVSVISRVKDSVSILKLLYEYCGDRVDYLVVKNLFYGTEDKFERYDESKLRKQMKDKVAVQEIVMPDLFYKTYDFLDEHSLPFSGVYEHAKANLAIRLRVKSWLAEFEKNALKAATMLGLE</sequence>
<feature type="compositionally biased region" description="Polar residues" evidence="1">
    <location>
        <begin position="8"/>
        <end position="28"/>
    </location>
</feature>
<dbReference type="KEGG" id="cthe:Chro_5815"/>
<dbReference type="HOGENOM" id="CLU_058810_1_0_3"/>
<reference evidence="3 4" key="1">
    <citation type="submission" date="2012-06" db="EMBL/GenBank/DDBJ databases">
        <title>Finished plasmid 1 of genome of Chroococcidiopsis thermalis PCC 7203.</title>
        <authorList>
            <consortium name="US DOE Joint Genome Institute"/>
            <person name="Gugger M."/>
            <person name="Coursin T."/>
            <person name="Rippka R."/>
            <person name="Tandeau De Marsac N."/>
            <person name="Huntemann M."/>
            <person name="Wei C.-L."/>
            <person name="Han J."/>
            <person name="Detter J.C."/>
            <person name="Han C."/>
            <person name="Tapia R."/>
            <person name="Davenport K."/>
            <person name="Daligault H."/>
            <person name="Erkkila T."/>
            <person name="Gu W."/>
            <person name="Munk A.C.C."/>
            <person name="Teshima H."/>
            <person name="Xu Y."/>
            <person name="Chain P."/>
            <person name="Chen A."/>
            <person name="Krypides N."/>
            <person name="Mavromatis K."/>
            <person name="Markowitz V."/>
            <person name="Szeto E."/>
            <person name="Ivanova N."/>
            <person name="Mikhailova N."/>
            <person name="Ovchinnikova G."/>
            <person name="Pagani I."/>
            <person name="Pati A."/>
            <person name="Goodwin L."/>
            <person name="Peters L."/>
            <person name="Pitluck S."/>
            <person name="Woyke T."/>
            <person name="Kerfeld C."/>
        </authorList>
    </citation>
    <scope>NUCLEOTIDE SEQUENCE [LARGE SCALE GENOMIC DNA]</scope>
    <source>
        <strain evidence="3 4">PCC 7203</strain>
        <plasmid evidence="3 4">pCHRO.01</plasmid>
    </source>
</reference>
<evidence type="ECO:0000313" key="4">
    <source>
        <dbReference type="Proteomes" id="UP000010384"/>
    </source>
</evidence>
<protein>
    <recommendedName>
        <fullName evidence="2">CobQ/CobB/MinD/ParA nucleotide binding domain-containing protein</fullName>
    </recommendedName>
</protein>
<dbReference type="Proteomes" id="UP000010384">
    <property type="component" value="Plasmid pCHRO.01"/>
</dbReference>
<name>K9UA88_CHRTP</name>